<comment type="caution">
    <text evidence="4">The sequence shown here is derived from an EMBL/GenBank/DDBJ whole genome shotgun (WGS) entry which is preliminary data.</text>
</comment>
<dbReference type="PATRIC" id="fig|2234.7.peg.2175"/>
<protein>
    <recommendedName>
        <fullName evidence="3">Antitoxin</fullName>
    </recommendedName>
</protein>
<dbReference type="Gene3D" id="4.10.1150.10">
    <property type="entry name" value="AF2212/PG0164-like"/>
    <property type="match status" value="1"/>
</dbReference>
<comment type="function">
    <text evidence="3">Antitoxin component of a type II toxin-antitoxin (TA) system.</text>
</comment>
<evidence type="ECO:0000256" key="1">
    <source>
        <dbReference type="ARBA" id="ARBA00006615"/>
    </source>
</evidence>
<dbReference type="SUPFAM" id="SSF141694">
    <property type="entry name" value="AF2212/PG0164-like"/>
    <property type="match status" value="1"/>
</dbReference>
<organism evidence="4 5">
    <name type="scientific">Archaeoglobus fulgidus</name>
    <dbReference type="NCBI Taxonomy" id="2234"/>
    <lineage>
        <taxon>Archaea</taxon>
        <taxon>Methanobacteriati</taxon>
        <taxon>Methanobacteriota</taxon>
        <taxon>Archaeoglobi</taxon>
        <taxon>Archaeoglobales</taxon>
        <taxon>Archaeoglobaceae</taxon>
        <taxon>Archaeoglobus</taxon>
    </lineage>
</organism>
<dbReference type="Pfam" id="PF01954">
    <property type="entry name" value="AF2212-like"/>
    <property type="match status" value="1"/>
</dbReference>
<keyword evidence="2 3" id="KW-1277">Toxin-antitoxin system</keyword>
<gene>
    <name evidence="4" type="ORF">XD48_1934</name>
</gene>
<dbReference type="EMBL" id="LGEX01000073">
    <property type="protein sequence ID" value="KUK05851.1"/>
    <property type="molecule type" value="Genomic_DNA"/>
</dbReference>
<dbReference type="AlphaFoldDB" id="A0A101DZJ1"/>
<reference evidence="5" key="1">
    <citation type="journal article" date="2015" name="MBio">
        <title>Genome-Resolved Metagenomic Analysis Reveals Roles for Candidate Phyla and Other Microbial Community Members in Biogeochemical Transformations in Oil Reservoirs.</title>
        <authorList>
            <person name="Hu P."/>
            <person name="Tom L."/>
            <person name="Singh A."/>
            <person name="Thomas B.C."/>
            <person name="Baker B.J."/>
            <person name="Piceno Y.M."/>
            <person name="Andersen G.L."/>
            <person name="Banfield J.F."/>
        </authorList>
    </citation>
    <scope>NUCLEOTIDE SEQUENCE [LARGE SCALE GENOMIC DNA]</scope>
</reference>
<evidence type="ECO:0000313" key="4">
    <source>
        <dbReference type="EMBL" id="KUK05851.1"/>
    </source>
</evidence>
<dbReference type="Proteomes" id="UP000054015">
    <property type="component" value="Unassembled WGS sequence"/>
</dbReference>
<evidence type="ECO:0000313" key="5">
    <source>
        <dbReference type="Proteomes" id="UP000054015"/>
    </source>
</evidence>
<dbReference type="InterPro" id="IPR008203">
    <property type="entry name" value="AF2212-like"/>
</dbReference>
<evidence type="ECO:0000256" key="2">
    <source>
        <dbReference type="ARBA" id="ARBA00022649"/>
    </source>
</evidence>
<comment type="similarity">
    <text evidence="1 3">Belongs to the UPF0165 family.</text>
</comment>
<sequence>MNSNFQRNPFLLPRKITDMPKIIEAVYENGVFKPLQKVDLREGEKVKIIAGNLVERLRKYRVKVDSDIVAEFISERR</sequence>
<dbReference type="InterPro" id="IPR024069">
    <property type="entry name" value="AF2212-like_dom_sf"/>
</dbReference>
<accession>A0A101DZJ1</accession>
<name>A0A101DZJ1_ARCFL</name>
<proteinExistence type="inferred from homology"/>
<evidence type="ECO:0000256" key="3">
    <source>
        <dbReference type="RuleBase" id="RU368051"/>
    </source>
</evidence>